<protein>
    <submittedName>
        <fullName evidence="1">Uncharacterized protein</fullName>
    </submittedName>
</protein>
<reference evidence="1" key="1">
    <citation type="submission" date="2017-04" db="EMBL/GenBank/DDBJ databases">
        <title>Unveiling RNA virosphere associated with marine microorganisms.</title>
        <authorList>
            <person name="Urayama S."/>
            <person name="Takaki Y."/>
            <person name="Nishi S."/>
            <person name="Yoshida Y."/>
            <person name="Deguchi S."/>
            <person name="Takai K."/>
            <person name="Nunoura T."/>
        </authorList>
    </citation>
    <scope>NUCLEOTIDE SEQUENCE</scope>
</reference>
<evidence type="ECO:0000313" key="1">
    <source>
        <dbReference type="EMBL" id="GBH22568.1"/>
    </source>
</evidence>
<sequence length="138" mass="15971">MCSSLSRGDYLRLTNVIKSASKRWGVAVKLNCLDIIFIDDELVSHPLVRYLNMRNNIIFDKVELFNENLRSGIYSQESVLRLASYSQEEFIPSLTVDTFFTEDINELKHKLKTSIQHKAVKRMMSSSNVHDTEGENFH</sequence>
<accession>A0A2V0RIK9</accession>
<comment type="caution">
    <text evidence="1">The sequence shown here is derived from an EMBL/GenBank/DDBJ whole genome shotgun (WGS) entry which is preliminary data.</text>
</comment>
<organism evidence="1">
    <name type="scientific">viral metagenome</name>
    <dbReference type="NCBI Taxonomy" id="1070528"/>
    <lineage>
        <taxon>unclassified sequences</taxon>
        <taxon>metagenomes</taxon>
        <taxon>organismal metagenomes</taxon>
    </lineage>
</organism>
<dbReference type="AlphaFoldDB" id="A0A2V0RIK9"/>
<name>A0A2V0RIK9_9ZZZZ</name>
<proteinExistence type="predicted"/>
<dbReference type="EMBL" id="BDQC01000165">
    <property type="protein sequence ID" value="GBH22568.1"/>
    <property type="molecule type" value="Genomic_RNA"/>
</dbReference>